<dbReference type="GO" id="GO:0016410">
    <property type="term" value="F:N-acyltransferase activity"/>
    <property type="evidence" value="ECO:0007669"/>
    <property type="project" value="InterPro"/>
</dbReference>
<dbReference type="SUPFAM" id="SSF56317">
    <property type="entry name" value="Carbon-nitrogen hydrolase"/>
    <property type="match status" value="1"/>
</dbReference>
<dbReference type="InterPro" id="IPR003010">
    <property type="entry name" value="C-N_Hydrolase"/>
</dbReference>
<feature type="domain" description="CN hydrolase" evidence="10">
    <location>
        <begin position="158"/>
        <end position="388"/>
    </location>
</feature>
<dbReference type="EMBL" id="VRYZ01000011">
    <property type="protein sequence ID" value="TXS89023.1"/>
    <property type="molecule type" value="Genomic_DNA"/>
</dbReference>
<protein>
    <recommendedName>
        <fullName evidence="10">CN hydrolase domain-containing protein</fullName>
    </recommendedName>
</protein>
<dbReference type="RefSeq" id="WP_148065976.1">
    <property type="nucleotide sequence ID" value="NZ_VRYZ01000011.1"/>
</dbReference>
<evidence type="ECO:0000256" key="3">
    <source>
        <dbReference type="ARBA" id="ARBA00022475"/>
    </source>
</evidence>
<dbReference type="Proteomes" id="UP000321933">
    <property type="component" value="Unassembled WGS sequence"/>
</dbReference>
<keyword evidence="5 9" id="KW-0812">Transmembrane</keyword>
<gene>
    <name evidence="11" type="ORF">FVW59_19045</name>
</gene>
<dbReference type="InterPro" id="IPR036526">
    <property type="entry name" value="C-N_Hydrolase_sf"/>
</dbReference>
<dbReference type="Pfam" id="PF00795">
    <property type="entry name" value="CN_hydrolase"/>
    <property type="match status" value="1"/>
</dbReference>
<keyword evidence="7 9" id="KW-0472">Membrane</keyword>
<dbReference type="InterPro" id="IPR004563">
    <property type="entry name" value="Apolipo_AcylTrfase"/>
</dbReference>
<feature type="transmembrane region" description="Helical" evidence="9">
    <location>
        <begin position="93"/>
        <end position="116"/>
    </location>
</feature>
<dbReference type="GO" id="GO:0005886">
    <property type="term" value="C:plasma membrane"/>
    <property type="evidence" value="ECO:0007669"/>
    <property type="project" value="UniProtKB-SubCell"/>
</dbReference>
<comment type="caution">
    <text evidence="11">The sequence shown here is derived from an EMBL/GenBank/DDBJ whole genome shotgun (WGS) entry which is preliminary data.</text>
</comment>
<keyword evidence="12" id="KW-1185">Reference proteome</keyword>
<evidence type="ECO:0000256" key="9">
    <source>
        <dbReference type="SAM" id="Phobius"/>
    </source>
</evidence>
<evidence type="ECO:0000313" key="11">
    <source>
        <dbReference type="EMBL" id="TXS89023.1"/>
    </source>
</evidence>
<keyword evidence="8" id="KW-0012">Acyltransferase</keyword>
<evidence type="ECO:0000259" key="10">
    <source>
        <dbReference type="PROSITE" id="PS50263"/>
    </source>
</evidence>
<evidence type="ECO:0000256" key="5">
    <source>
        <dbReference type="ARBA" id="ARBA00022692"/>
    </source>
</evidence>
<dbReference type="PANTHER" id="PTHR38686:SF1">
    <property type="entry name" value="APOLIPOPROTEIN N-ACYLTRANSFERASE"/>
    <property type="match status" value="1"/>
</dbReference>
<comment type="similarity">
    <text evidence="2">Belongs to the CN hydrolase family. Apolipoprotein N-acyltransferase subfamily.</text>
</comment>
<evidence type="ECO:0000313" key="12">
    <source>
        <dbReference type="Proteomes" id="UP000321933"/>
    </source>
</evidence>
<organism evidence="11 12">
    <name type="scientific">Parahaliea aestuarii</name>
    <dbReference type="NCBI Taxonomy" id="1852021"/>
    <lineage>
        <taxon>Bacteria</taxon>
        <taxon>Pseudomonadati</taxon>
        <taxon>Pseudomonadota</taxon>
        <taxon>Gammaproteobacteria</taxon>
        <taxon>Cellvibrionales</taxon>
        <taxon>Halieaceae</taxon>
        <taxon>Parahaliea</taxon>
    </lineage>
</organism>
<dbReference type="GO" id="GO:0042158">
    <property type="term" value="P:lipoprotein biosynthetic process"/>
    <property type="evidence" value="ECO:0007669"/>
    <property type="project" value="InterPro"/>
</dbReference>
<dbReference type="PROSITE" id="PS50263">
    <property type="entry name" value="CN_HYDROLASE"/>
    <property type="match status" value="1"/>
</dbReference>
<evidence type="ECO:0000256" key="2">
    <source>
        <dbReference type="ARBA" id="ARBA00010065"/>
    </source>
</evidence>
<feature type="transmembrane region" description="Helical" evidence="9">
    <location>
        <begin position="20"/>
        <end position="42"/>
    </location>
</feature>
<name>A0A5C8ZKP8_9GAMM</name>
<evidence type="ECO:0000256" key="8">
    <source>
        <dbReference type="ARBA" id="ARBA00023315"/>
    </source>
</evidence>
<keyword evidence="3" id="KW-1003">Cell membrane</keyword>
<sequence>MGALFGIVSFWSIPYSLIAWGWDVTFYSVLILASFFALIGLLPKLLGRFFGTQYVWIGFPLSYGVVQMIGEYIVSVPVLLSVIFPVDMFDGRILFGAIGGRGVDVLLCGLNSLIAGMWLADNQLKRRFAVAIVALCIVTLLPLILLLDDKVPQEELRLSVITVDNNTSFDRAARIPFSIAARNQIEADIDRLTGEAIAKQPDIILWPESANGLANRQLKSRHDKFAIMAKSNPYLLIAGSKSYSGQNVQHNVAEIIDTGKYIGQVGKQHLVPLLESSLVSGDADPVVVGENRIGVGICFDIAFPGAIGNMVREGSEAILILSNDASFGISGLTYLHLRYASVRAMEFAREVLFFSNTGPSVLLGLDGRAISGYIYAKNSQLATHYLTPQSAKTVYARSPWLAPLIVLAIVQLVLLGIGRFRKAS</sequence>
<evidence type="ECO:0000256" key="4">
    <source>
        <dbReference type="ARBA" id="ARBA00022679"/>
    </source>
</evidence>
<accession>A0A5C8ZKP8</accession>
<reference evidence="11 12" key="1">
    <citation type="submission" date="2019-08" db="EMBL/GenBank/DDBJ databases">
        <title>Parahaliea maris sp. nov., isolated from the surface seawater.</title>
        <authorList>
            <person name="Liu Y."/>
        </authorList>
    </citation>
    <scope>NUCLEOTIDE SEQUENCE [LARGE SCALE GENOMIC DNA]</scope>
    <source>
        <strain evidence="11 12">S2-26</strain>
    </source>
</reference>
<feature type="transmembrane region" description="Helical" evidence="9">
    <location>
        <begin position="400"/>
        <end position="418"/>
    </location>
</feature>
<dbReference type="Gene3D" id="3.60.110.10">
    <property type="entry name" value="Carbon-nitrogen hydrolase"/>
    <property type="match status" value="1"/>
</dbReference>
<evidence type="ECO:0000256" key="7">
    <source>
        <dbReference type="ARBA" id="ARBA00023136"/>
    </source>
</evidence>
<proteinExistence type="inferred from homology"/>
<comment type="subcellular location">
    <subcellularLocation>
        <location evidence="1">Cell membrane</location>
        <topology evidence="1">Multi-pass membrane protein</topology>
    </subcellularLocation>
</comment>
<dbReference type="PANTHER" id="PTHR38686">
    <property type="entry name" value="APOLIPOPROTEIN N-ACYLTRANSFERASE"/>
    <property type="match status" value="1"/>
</dbReference>
<feature type="transmembrane region" description="Helical" evidence="9">
    <location>
        <begin position="54"/>
        <end position="73"/>
    </location>
</feature>
<dbReference type="AlphaFoldDB" id="A0A5C8ZKP8"/>
<dbReference type="OrthoDB" id="9803803at2"/>
<evidence type="ECO:0000256" key="1">
    <source>
        <dbReference type="ARBA" id="ARBA00004651"/>
    </source>
</evidence>
<keyword evidence="6 9" id="KW-1133">Transmembrane helix</keyword>
<feature type="transmembrane region" description="Helical" evidence="9">
    <location>
        <begin position="128"/>
        <end position="147"/>
    </location>
</feature>
<keyword evidence="4" id="KW-0808">Transferase</keyword>
<evidence type="ECO:0000256" key="6">
    <source>
        <dbReference type="ARBA" id="ARBA00022989"/>
    </source>
</evidence>